<gene>
    <name evidence="1" type="ORF">GCWU000325_00176</name>
</gene>
<dbReference type="InterPro" id="IPR012337">
    <property type="entry name" value="RNaseH-like_sf"/>
</dbReference>
<dbReference type="SUPFAM" id="SSF53098">
    <property type="entry name" value="Ribonuclease H-like"/>
    <property type="match status" value="1"/>
</dbReference>
<dbReference type="STRING" id="626522.GCWU000325_00176"/>
<sequence>MSKMEVAMDMLRRGWKMGLHAKYVLTDSWFTCEQLMACVRSIGKGAMHFVGLAKMGKTKYTILGRKKNAAELIATYERERGKNYRKYKCRYIQFNGNLGDIPVRIFFIKYGRNSTWNVLLTTDTAMSFVKAFEVYQIRWNIEVMNKETKQYLGLGSYQGCDFNGQIADATLCYLTYTVMALEKRFTEYQTMGELFSDMEGDLMALTLWRRVLACIERILRILGEVLGMTPQQLMATISGSDKEMSKILVMAEALKKWDEVYGQTT</sequence>
<dbReference type="Proteomes" id="UP000003460">
    <property type="component" value="Unassembled WGS sequence"/>
</dbReference>
<organism evidence="1 2">
    <name type="scientific">Alloprevotella tannerae ATCC 51259</name>
    <dbReference type="NCBI Taxonomy" id="626522"/>
    <lineage>
        <taxon>Bacteria</taxon>
        <taxon>Pseudomonadati</taxon>
        <taxon>Bacteroidota</taxon>
        <taxon>Bacteroidia</taxon>
        <taxon>Bacteroidales</taxon>
        <taxon>Prevotellaceae</taxon>
        <taxon>Alloprevotella</taxon>
    </lineage>
</organism>
<reference evidence="1" key="1">
    <citation type="submission" date="2009-09" db="EMBL/GenBank/DDBJ databases">
        <authorList>
            <person name="Weinstock G."/>
            <person name="Sodergren E."/>
            <person name="Clifton S."/>
            <person name="Fulton L."/>
            <person name="Fulton B."/>
            <person name="Courtney L."/>
            <person name="Fronick C."/>
            <person name="Harrison M."/>
            <person name="Strong C."/>
            <person name="Farmer C."/>
            <person name="Delahaunty K."/>
            <person name="Markovic C."/>
            <person name="Hall O."/>
            <person name="Minx P."/>
            <person name="Tomlinson C."/>
            <person name="Mitreva M."/>
            <person name="Nelson J."/>
            <person name="Hou S."/>
            <person name="Wollam A."/>
            <person name="Pepin K.H."/>
            <person name="Johnson M."/>
            <person name="Bhonagiri V."/>
            <person name="Nash W.E."/>
            <person name="Warren W."/>
            <person name="Chinwalla A."/>
            <person name="Mardis E.R."/>
            <person name="Wilson R.K."/>
        </authorList>
    </citation>
    <scope>NUCLEOTIDE SEQUENCE [LARGE SCALE GENOMIC DNA]</scope>
    <source>
        <strain evidence="1">ATCC 51259</strain>
    </source>
</reference>
<name>C9LDA7_9BACT</name>
<dbReference type="HOGENOM" id="CLU_1010121_0_0_10"/>
<dbReference type="eggNOG" id="COG3385">
    <property type="taxonomic scope" value="Bacteria"/>
</dbReference>
<comment type="caution">
    <text evidence="1">The sequence shown here is derived from an EMBL/GenBank/DDBJ whole genome shotgun (WGS) entry which is preliminary data.</text>
</comment>
<proteinExistence type="predicted"/>
<dbReference type="EMBL" id="ACIJ02000002">
    <property type="protein sequence ID" value="EEX73011.1"/>
    <property type="molecule type" value="Genomic_DNA"/>
</dbReference>
<dbReference type="AlphaFoldDB" id="C9LDA7"/>
<protein>
    <recommendedName>
        <fullName evidence="3">Transposase IS4-like domain-containing protein</fullName>
    </recommendedName>
</protein>
<accession>C9LDA7</accession>
<evidence type="ECO:0000313" key="2">
    <source>
        <dbReference type="Proteomes" id="UP000003460"/>
    </source>
</evidence>
<evidence type="ECO:0000313" key="1">
    <source>
        <dbReference type="EMBL" id="EEX73011.1"/>
    </source>
</evidence>
<keyword evidence="2" id="KW-1185">Reference proteome</keyword>
<evidence type="ECO:0008006" key="3">
    <source>
        <dbReference type="Google" id="ProtNLM"/>
    </source>
</evidence>